<feature type="transmembrane region" description="Helical" evidence="1">
    <location>
        <begin position="277"/>
        <end position="294"/>
    </location>
</feature>
<evidence type="ECO:0000256" key="1">
    <source>
        <dbReference type="SAM" id="Phobius"/>
    </source>
</evidence>
<feature type="transmembrane region" description="Helical" evidence="1">
    <location>
        <begin position="37"/>
        <end position="59"/>
    </location>
</feature>
<dbReference type="RefSeq" id="WP_179919836.1">
    <property type="nucleotide sequence ID" value="NZ_CP058909.1"/>
</dbReference>
<reference evidence="2 3" key="1">
    <citation type="submission" date="2020-07" db="EMBL/GenBank/DDBJ databases">
        <title>Halosimplex litoreum sp. nov. and Halosimplex rubrum sp. nov., isolated from different salt environments.</title>
        <authorList>
            <person name="Cui H."/>
        </authorList>
    </citation>
    <scope>NUCLEOTIDE SEQUENCE [LARGE SCALE GENOMIC DNA]</scope>
    <source>
        <strain evidence="2 3">R2</strain>
    </source>
</reference>
<sequence length="399" mass="42325">MGLARTGAVLSGLAGIGFGLLGRILPPPTSRFASRPGWVTALVDLAVPLVVLAVVLYLIDRGTVGRLLGGRGDGVGGVLGGSRTVPLNRYEIIEATNWKRLNWIRLRRSLGVALTVAGTVALIVSVAFGDAEGLSGEFGAVVTALWIVAILGGLAIVVTSRTDGEEVAADYTHRVSVRIPDLFSLHSFHVHLRQITEDLGYVPTSDTSPGRGGSAAAFDEEVYLSKGGFKVRKRPFESSLSPLPDDSPMAEVVNLTTASLSLVAVGVSLLVTGPRVAGVPLLLVGAVAFLYDYVRRTRQWAELYCIEEGTVYTPTAAVHDGEPPGEGVVHHEPAVSAAESSTELLVTLGAKHSVYFAEDRLAADFEDFVERLDDVAAENSYTLVDESTRERVSAHTDGR</sequence>
<feature type="transmembrane region" description="Helical" evidence="1">
    <location>
        <begin position="140"/>
        <end position="158"/>
    </location>
</feature>
<feature type="transmembrane region" description="Helical" evidence="1">
    <location>
        <begin position="109"/>
        <end position="128"/>
    </location>
</feature>
<evidence type="ECO:0000313" key="2">
    <source>
        <dbReference type="EMBL" id="QLH84758.1"/>
    </source>
</evidence>
<keyword evidence="1" id="KW-1133">Transmembrane helix</keyword>
<dbReference type="AlphaFoldDB" id="A0A7D5PEK1"/>
<gene>
    <name evidence="2" type="ORF">HZS54_25300</name>
</gene>
<feature type="transmembrane region" description="Helical" evidence="1">
    <location>
        <begin position="7"/>
        <end position="25"/>
    </location>
</feature>
<proteinExistence type="predicted"/>
<dbReference type="Proteomes" id="UP000509346">
    <property type="component" value="Chromosome"/>
</dbReference>
<organism evidence="2 3">
    <name type="scientific">Halosimplex pelagicum</name>
    <dbReference type="NCBI Taxonomy" id="869886"/>
    <lineage>
        <taxon>Archaea</taxon>
        <taxon>Methanobacteriati</taxon>
        <taxon>Methanobacteriota</taxon>
        <taxon>Stenosarchaea group</taxon>
        <taxon>Halobacteria</taxon>
        <taxon>Halobacteriales</taxon>
        <taxon>Haloarculaceae</taxon>
        <taxon>Halosimplex</taxon>
    </lineage>
</organism>
<accession>A0A7D5PEK1</accession>
<dbReference type="EMBL" id="CP058909">
    <property type="protein sequence ID" value="QLH84758.1"/>
    <property type="molecule type" value="Genomic_DNA"/>
</dbReference>
<keyword evidence="1" id="KW-0812">Transmembrane</keyword>
<feature type="transmembrane region" description="Helical" evidence="1">
    <location>
        <begin position="252"/>
        <end position="271"/>
    </location>
</feature>
<keyword evidence="1" id="KW-0472">Membrane</keyword>
<dbReference type="KEGG" id="hpel:HZS54_25300"/>
<protein>
    <submittedName>
        <fullName evidence="2">Uncharacterized protein</fullName>
    </submittedName>
</protein>
<evidence type="ECO:0000313" key="3">
    <source>
        <dbReference type="Proteomes" id="UP000509346"/>
    </source>
</evidence>
<keyword evidence="3" id="KW-1185">Reference proteome</keyword>
<dbReference type="GeneID" id="56085983"/>
<dbReference type="OrthoDB" id="202575at2157"/>
<name>A0A7D5PEK1_9EURY</name>